<dbReference type="AlphaFoldDB" id="A0A1H5MUW0"/>
<dbReference type="RefSeq" id="WP_093113069.1">
    <property type="nucleotide sequence ID" value="NZ_FNGG01000003.1"/>
</dbReference>
<organism evidence="2 3">
    <name type="scientific">Salinimicrobium catena</name>
    <dbReference type="NCBI Taxonomy" id="390640"/>
    <lineage>
        <taxon>Bacteria</taxon>
        <taxon>Pseudomonadati</taxon>
        <taxon>Bacteroidota</taxon>
        <taxon>Flavobacteriia</taxon>
        <taxon>Flavobacteriales</taxon>
        <taxon>Flavobacteriaceae</taxon>
        <taxon>Salinimicrobium</taxon>
    </lineage>
</organism>
<dbReference type="STRING" id="390640.SAMN04488034_103115"/>
<feature type="compositionally biased region" description="Basic and acidic residues" evidence="1">
    <location>
        <begin position="57"/>
        <end position="67"/>
    </location>
</feature>
<evidence type="ECO:0008006" key="4">
    <source>
        <dbReference type="Google" id="ProtNLM"/>
    </source>
</evidence>
<keyword evidence="3" id="KW-1185">Reference proteome</keyword>
<dbReference type="OrthoDB" id="9811543at2"/>
<dbReference type="Proteomes" id="UP000199448">
    <property type="component" value="Unassembled WGS sequence"/>
</dbReference>
<evidence type="ECO:0000256" key="1">
    <source>
        <dbReference type="SAM" id="MobiDB-lite"/>
    </source>
</evidence>
<accession>A0A1H5MUW0</accession>
<evidence type="ECO:0000313" key="3">
    <source>
        <dbReference type="Proteomes" id="UP000199448"/>
    </source>
</evidence>
<reference evidence="2 3" key="1">
    <citation type="submission" date="2016-10" db="EMBL/GenBank/DDBJ databases">
        <authorList>
            <person name="de Groot N.N."/>
        </authorList>
    </citation>
    <scope>NUCLEOTIDE SEQUENCE [LARGE SCALE GENOMIC DNA]</scope>
    <source>
        <strain evidence="2 3">DSM 23553</strain>
    </source>
</reference>
<dbReference type="EMBL" id="FNUG01000003">
    <property type="protein sequence ID" value="SEE92950.1"/>
    <property type="molecule type" value="Genomic_DNA"/>
</dbReference>
<sequence>MNQRTSRYNNEEFLEFKKLIMANIHSAQEQLEQYTQAYINTSTNDDSDPAPLFPQKEGSEASNKEAG</sequence>
<protein>
    <recommendedName>
        <fullName evidence="4">TraR/DksA family transcriptional regulator</fullName>
    </recommendedName>
</protein>
<name>A0A1H5MUW0_9FLAO</name>
<gene>
    <name evidence="2" type="ORF">SAMN04488034_103115</name>
</gene>
<proteinExistence type="predicted"/>
<feature type="region of interest" description="Disordered" evidence="1">
    <location>
        <begin position="36"/>
        <end position="67"/>
    </location>
</feature>
<evidence type="ECO:0000313" key="2">
    <source>
        <dbReference type="EMBL" id="SEE92950.1"/>
    </source>
</evidence>